<dbReference type="OMA" id="GCVNNNT"/>
<organism evidence="2 3">
    <name type="scientific">Haemonchus contortus</name>
    <name type="common">Barber pole worm</name>
    <dbReference type="NCBI Taxonomy" id="6289"/>
    <lineage>
        <taxon>Eukaryota</taxon>
        <taxon>Metazoa</taxon>
        <taxon>Ecdysozoa</taxon>
        <taxon>Nematoda</taxon>
        <taxon>Chromadorea</taxon>
        <taxon>Rhabditida</taxon>
        <taxon>Rhabditina</taxon>
        <taxon>Rhabditomorpha</taxon>
        <taxon>Strongyloidea</taxon>
        <taxon>Trichostrongylidae</taxon>
        <taxon>Haemonchus</taxon>
    </lineage>
</organism>
<evidence type="ECO:0000256" key="1">
    <source>
        <dbReference type="SAM" id="SignalP"/>
    </source>
</evidence>
<feature type="signal peptide" evidence="1">
    <location>
        <begin position="1"/>
        <end position="20"/>
    </location>
</feature>
<accession>A0A7I4YQ00</accession>
<proteinExistence type="predicted"/>
<evidence type="ECO:0000313" key="3">
    <source>
        <dbReference type="WBParaSite" id="HCON_00119880-00001"/>
    </source>
</evidence>
<protein>
    <submittedName>
        <fullName evidence="3">Protein C23H5.8, isoform a</fullName>
    </submittedName>
</protein>
<reference evidence="3" key="1">
    <citation type="submission" date="2020-12" db="UniProtKB">
        <authorList>
            <consortium name="WormBaseParasite"/>
        </authorList>
    </citation>
    <scope>IDENTIFICATION</scope>
    <source>
        <strain evidence="3">MHco3</strain>
    </source>
</reference>
<evidence type="ECO:0000313" key="2">
    <source>
        <dbReference type="Proteomes" id="UP000025227"/>
    </source>
</evidence>
<feature type="chain" id="PRO_5029650155" evidence="1">
    <location>
        <begin position="21"/>
        <end position="201"/>
    </location>
</feature>
<keyword evidence="2" id="KW-1185">Reference proteome</keyword>
<dbReference type="Proteomes" id="UP000025227">
    <property type="component" value="Unplaced"/>
</dbReference>
<dbReference type="OrthoDB" id="5824843at2759"/>
<keyword evidence="1" id="KW-0732">Signal</keyword>
<dbReference type="WBParaSite" id="HCON_00119880-00001">
    <property type="protein sequence ID" value="HCON_00119880-00001"/>
    <property type="gene ID" value="HCON_00119880"/>
</dbReference>
<name>A0A7I4YQ00_HAECO</name>
<dbReference type="AlphaFoldDB" id="A0A7I4YQ00"/>
<sequence length="201" mass="22024">MARSLLAFTVISLLLDSVHSAGKCDVSSPPTSWLVTTAIGITKWATAGSSADGDQFCVTRDPSTLIEVDYHIDLPDEVRQRASHLSRSGRDLWDNPYNGCVMDDPQIHVCFPFCDAEKQEIAIKAALSSGTPNVVAGSIEKSLNNPDWAITVLQVDFNNPEAHLNVTSFPDPNVWCSVYIGIDPRMGFPYLFEIQLGKVIQ</sequence>